<sequence>MHVLLEGVRQQIAEQKMDSIKPRKSLVEQTYEILLNAICTGELGPGERLTQDEIAAKLNVSRQPVNSAISILKANQLVADTGRRGVIVTPIDRDLFQSIYEFRSVIEPFAVRLAGMRLPESAKNHAGAILESGNAAVRSGDVGAMLQADIDFHEMIFRWSGNPVIENSMRINWHHIRRSMAVVLKDPDAALPVWKDHADIVDHLLAGDTEGATAFMHNHIEKAHSRSRTALEALEPSE</sequence>
<dbReference type="InterPro" id="IPR036388">
    <property type="entry name" value="WH-like_DNA-bd_sf"/>
</dbReference>
<dbReference type="AlphaFoldDB" id="A0A2S3UT13"/>
<gene>
    <name evidence="5" type="ORF">CLV41_10546</name>
</gene>
<evidence type="ECO:0000256" key="2">
    <source>
        <dbReference type="ARBA" id="ARBA00023125"/>
    </source>
</evidence>
<dbReference type="PROSITE" id="PS50949">
    <property type="entry name" value="HTH_GNTR"/>
    <property type="match status" value="1"/>
</dbReference>
<protein>
    <submittedName>
        <fullName evidence="5">DNA-binding GntR family transcriptional regulator</fullName>
    </submittedName>
</protein>
<keyword evidence="2 5" id="KW-0238">DNA-binding</keyword>
<evidence type="ECO:0000313" key="5">
    <source>
        <dbReference type="EMBL" id="POF30868.1"/>
    </source>
</evidence>
<dbReference type="SMART" id="SM00345">
    <property type="entry name" value="HTH_GNTR"/>
    <property type="match status" value="1"/>
</dbReference>
<dbReference type="SUPFAM" id="SSF46785">
    <property type="entry name" value="Winged helix' DNA-binding domain"/>
    <property type="match status" value="1"/>
</dbReference>
<dbReference type="GO" id="GO:0003677">
    <property type="term" value="F:DNA binding"/>
    <property type="evidence" value="ECO:0007669"/>
    <property type="project" value="UniProtKB-KW"/>
</dbReference>
<dbReference type="InterPro" id="IPR011711">
    <property type="entry name" value="GntR_C"/>
</dbReference>
<dbReference type="OrthoDB" id="8638122at2"/>
<keyword evidence="1" id="KW-0805">Transcription regulation</keyword>
<evidence type="ECO:0000256" key="1">
    <source>
        <dbReference type="ARBA" id="ARBA00023015"/>
    </source>
</evidence>
<dbReference type="Gene3D" id="1.10.10.10">
    <property type="entry name" value="Winged helix-like DNA-binding domain superfamily/Winged helix DNA-binding domain"/>
    <property type="match status" value="1"/>
</dbReference>
<dbReference type="PANTHER" id="PTHR43537:SF45">
    <property type="entry name" value="GNTR FAMILY REGULATORY PROTEIN"/>
    <property type="match status" value="1"/>
</dbReference>
<dbReference type="SMART" id="SM00895">
    <property type="entry name" value="FCD"/>
    <property type="match status" value="1"/>
</dbReference>
<evidence type="ECO:0000313" key="6">
    <source>
        <dbReference type="Proteomes" id="UP000236959"/>
    </source>
</evidence>
<dbReference type="InterPro" id="IPR036390">
    <property type="entry name" value="WH_DNA-bd_sf"/>
</dbReference>
<dbReference type="SUPFAM" id="SSF48008">
    <property type="entry name" value="GntR ligand-binding domain-like"/>
    <property type="match status" value="1"/>
</dbReference>
<dbReference type="GO" id="GO:0003700">
    <property type="term" value="F:DNA-binding transcription factor activity"/>
    <property type="evidence" value="ECO:0007669"/>
    <property type="project" value="InterPro"/>
</dbReference>
<evidence type="ECO:0000256" key="3">
    <source>
        <dbReference type="ARBA" id="ARBA00023163"/>
    </source>
</evidence>
<feature type="domain" description="HTH gntR-type" evidence="4">
    <location>
        <begin position="24"/>
        <end position="91"/>
    </location>
</feature>
<organism evidence="5 6">
    <name type="scientific">Roseibium marinum</name>
    <dbReference type="NCBI Taxonomy" id="281252"/>
    <lineage>
        <taxon>Bacteria</taxon>
        <taxon>Pseudomonadati</taxon>
        <taxon>Pseudomonadota</taxon>
        <taxon>Alphaproteobacteria</taxon>
        <taxon>Hyphomicrobiales</taxon>
        <taxon>Stappiaceae</taxon>
        <taxon>Roseibium</taxon>
    </lineage>
</organism>
<dbReference type="Gene3D" id="1.20.120.530">
    <property type="entry name" value="GntR ligand-binding domain-like"/>
    <property type="match status" value="1"/>
</dbReference>
<dbReference type="InterPro" id="IPR000524">
    <property type="entry name" value="Tscrpt_reg_HTH_GntR"/>
</dbReference>
<keyword evidence="6" id="KW-1185">Reference proteome</keyword>
<accession>A0A2S3UT13</accession>
<dbReference type="Proteomes" id="UP000236959">
    <property type="component" value="Unassembled WGS sequence"/>
</dbReference>
<name>A0A2S3UT13_9HYPH</name>
<reference evidence="5 6" key="1">
    <citation type="submission" date="2018-01" db="EMBL/GenBank/DDBJ databases">
        <title>Genomic Encyclopedia of Archaeal and Bacterial Type Strains, Phase II (KMG-II): from individual species to whole genera.</title>
        <authorList>
            <person name="Goeker M."/>
        </authorList>
    </citation>
    <scope>NUCLEOTIDE SEQUENCE [LARGE SCALE GENOMIC DNA]</scope>
    <source>
        <strain evidence="5 6">DSM 17023</strain>
    </source>
</reference>
<dbReference type="Pfam" id="PF00392">
    <property type="entry name" value="GntR"/>
    <property type="match status" value="1"/>
</dbReference>
<dbReference type="PANTHER" id="PTHR43537">
    <property type="entry name" value="TRANSCRIPTIONAL REGULATOR, GNTR FAMILY"/>
    <property type="match status" value="1"/>
</dbReference>
<comment type="caution">
    <text evidence="5">The sequence shown here is derived from an EMBL/GenBank/DDBJ whole genome shotgun (WGS) entry which is preliminary data.</text>
</comment>
<dbReference type="EMBL" id="PPCN01000005">
    <property type="protein sequence ID" value="POF30868.1"/>
    <property type="molecule type" value="Genomic_DNA"/>
</dbReference>
<keyword evidence="3" id="KW-0804">Transcription</keyword>
<dbReference type="InterPro" id="IPR008920">
    <property type="entry name" value="TF_FadR/GntR_C"/>
</dbReference>
<evidence type="ECO:0000259" key="4">
    <source>
        <dbReference type="PROSITE" id="PS50949"/>
    </source>
</evidence>
<dbReference type="Pfam" id="PF07729">
    <property type="entry name" value="FCD"/>
    <property type="match status" value="1"/>
</dbReference>
<proteinExistence type="predicted"/>